<dbReference type="PANTHER" id="PTHR15492">
    <property type="entry name" value="CYCLIN D1-BINDING PROTEIN 1"/>
    <property type="match status" value="1"/>
</dbReference>
<dbReference type="Gene3D" id="1.20.1420.10">
    <property type="entry name" value="Talin, central domain"/>
    <property type="match status" value="1"/>
</dbReference>
<dbReference type="PANTHER" id="PTHR15492:SF1">
    <property type="entry name" value="CYCLIN-D1-BINDING PROTEIN 1"/>
    <property type="match status" value="1"/>
</dbReference>
<dbReference type="InterPro" id="IPR026907">
    <property type="entry name" value="GCIP-like"/>
</dbReference>
<dbReference type="OrthoDB" id="4088536at2759"/>
<protein>
    <recommendedName>
        <fullName evidence="2">Cyclin-D1-binding protein 1-like N-terminal domain-containing protein</fullName>
    </recommendedName>
</protein>
<sequence>MAPSKDLDALAALQNTIANLKTLLHRFQTALQSPTVAHPPIEDSPNPLALLSDASQILKAQTTKLSLLILNKPFSPSAIVFILNSLSNSCLPAMMSALELCPVEIYTKVLHHYIQTSLSRIMMELLGLLASIPQDEHGIEKTRGRDTLASTGVLWAECDKLVALSLGGLTRLAAERVEEYHGLLKDAIAELEQWDPDEDSDSDTDSLTSNRGKISSARPVDDPLEQSLQGLSLSPIAALRKRTLATLRIIRVLYPALIKRRVLTFPNVNSTTTAENLPLSSQIRNLDELVEHTKQFTEETDEVAGALYAGDEEEVDDRLRGLVEMSKICVQEVQLSWSGHVDEFTDWGEKWTARVEELVV</sequence>
<reference evidence="3" key="1">
    <citation type="submission" date="2021-03" db="EMBL/GenBank/DDBJ databases">
        <authorList>
            <person name="Tagirdzhanova G."/>
        </authorList>
    </citation>
    <scope>NUCLEOTIDE SEQUENCE</scope>
</reference>
<name>A0A8H3IVP7_9LECA</name>
<dbReference type="Gene3D" id="1.20.1410.10">
    <property type="entry name" value="I/LWEQ domain"/>
    <property type="match status" value="1"/>
</dbReference>
<feature type="domain" description="Cyclin-D1-binding protein 1-like N-terminal" evidence="2">
    <location>
        <begin position="51"/>
        <end position="196"/>
    </location>
</feature>
<evidence type="ECO:0000259" key="2">
    <source>
        <dbReference type="Pfam" id="PF13324"/>
    </source>
</evidence>
<feature type="region of interest" description="Disordered" evidence="1">
    <location>
        <begin position="194"/>
        <end position="221"/>
    </location>
</feature>
<dbReference type="Pfam" id="PF13324">
    <property type="entry name" value="GCIP_N"/>
    <property type="match status" value="1"/>
</dbReference>
<accession>A0A8H3IVP7</accession>
<evidence type="ECO:0000313" key="3">
    <source>
        <dbReference type="EMBL" id="CAF9934448.1"/>
    </source>
</evidence>
<evidence type="ECO:0000313" key="4">
    <source>
        <dbReference type="Proteomes" id="UP000664534"/>
    </source>
</evidence>
<dbReference type="InterPro" id="IPR049317">
    <property type="entry name" value="GCIP-like_N"/>
</dbReference>
<feature type="compositionally biased region" description="Acidic residues" evidence="1">
    <location>
        <begin position="194"/>
        <end position="204"/>
    </location>
</feature>
<dbReference type="AlphaFoldDB" id="A0A8H3IVP7"/>
<dbReference type="EMBL" id="CAJPDT010000076">
    <property type="protein sequence ID" value="CAF9934448.1"/>
    <property type="molecule type" value="Genomic_DNA"/>
</dbReference>
<keyword evidence="4" id="KW-1185">Reference proteome</keyword>
<comment type="caution">
    <text evidence="3">The sequence shown here is derived from an EMBL/GenBank/DDBJ whole genome shotgun (WGS) entry which is preliminary data.</text>
</comment>
<dbReference type="GO" id="GO:0005634">
    <property type="term" value="C:nucleus"/>
    <property type="evidence" value="ECO:0007669"/>
    <property type="project" value="TreeGrafter"/>
</dbReference>
<gene>
    <name evidence="3" type="ORF">IMSHALPRED_009723</name>
</gene>
<organism evidence="3 4">
    <name type="scientific">Imshaugia aleurites</name>
    <dbReference type="NCBI Taxonomy" id="172621"/>
    <lineage>
        <taxon>Eukaryota</taxon>
        <taxon>Fungi</taxon>
        <taxon>Dikarya</taxon>
        <taxon>Ascomycota</taxon>
        <taxon>Pezizomycotina</taxon>
        <taxon>Lecanoromycetes</taxon>
        <taxon>OSLEUM clade</taxon>
        <taxon>Lecanoromycetidae</taxon>
        <taxon>Lecanorales</taxon>
        <taxon>Lecanorineae</taxon>
        <taxon>Parmeliaceae</taxon>
        <taxon>Imshaugia</taxon>
    </lineage>
</organism>
<proteinExistence type="predicted"/>
<evidence type="ECO:0000256" key="1">
    <source>
        <dbReference type="SAM" id="MobiDB-lite"/>
    </source>
</evidence>
<dbReference type="Proteomes" id="UP000664534">
    <property type="component" value="Unassembled WGS sequence"/>
</dbReference>